<gene>
    <name evidence="2" type="ORF">OS493_009403</name>
</gene>
<evidence type="ECO:0000313" key="2">
    <source>
        <dbReference type="EMBL" id="KAJ7374072.1"/>
    </source>
</evidence>
<dbReference type="InterPro" id="IPR042098">
    <property type="entry name" value="TauD-like_sf"/>
</dbReference>
<protein>
    <submittedName>
        <fullName evidence="2">Uncharacterized protein</fullName>
    </submittedName>
</protein>
<evidence type="ECO:0000313" key="3">
    <source>
        <dbReference type="Proteomes" id="UP001163046"/>
    </source>
</evidence>
<reference evidence="2" key="1">
    <citation type="submission" date="2023-01" db="EMBL/GenBank/DDBJ databases">
        <title>Genome assembly of the deep-sea coral Lophelia pertusa.</title>
        <authorList>
            <person name="Herrera S."/>
            <person name="Cordes E."/>
        </authorList>
    </citation>
    <scope>NUCLEOTIDE SEQUENCE</scope>
    <source>
        <strain evidence="2">USNM1676648</strain>
        <tissue evidence="2">Polyp</tissue>
    </source>
</reference>
<dbReference type="Proteomes" id="UP001163046">
    <property type="component" value="Unassembled WGS sequence"/>
</dbReference>
<evidence type="ECO:0000256" key="1">
    <source>
        <dbReference type="ARBA" id="ARBA00023002"/>
    </source>
</evidence>
<comment type="caution">
    <text evidence="2">The sequence shown here is derived from an EMBL/GenBank/DDBJ whole genome shotgun (WGS) entry which is preliminary data.</text>
</comment>
<sequence length="120" mass="13703">MLIKPMIEKKWNLKRKELGYDDITWDENGGLYIRQKRSAFLTHPVTGEKIWLTKHTATMLPCTRHSQASQYSLMVHSRMINTPATLNTGTEVKLNRKCYSTSGQLHGHAQLDISGEAAIY</sequence>
<proteinExistence type="predicted"/>
<dbReference type="Gene3D" id="3.60.130.10">
    <property type="entry name" value="Clavaminate synthase-like"/>
    <property type="match status" value="1"/>
</dbReference>
<keyword evidence="1" id="KW-0560">Oxidoreductase</keyword>
<accession>A0A9W9Z2R8</accession>
<dbReference type="GO" id="GO:0016491">
    <property type="term" value="F:oxidoreductase activity"/>
    <property type="evidence" value="ECO:0007669"/>
    <property type="project" value="UniProtKB-KW"/>
</dbReference>
<organism evidence="2 3">
    <name type="scientific">Desmophyllum pertusum</name>
    <dbReference type="NCBI Taxonomy" id="174260"/>
    <lineage>
        <taxon>Eukaryota</taxon>
        <taxon>Metazoa</taxon>
        <taxon>Cnidaria</taxon>
        <taxon>Anthozoa</taxon>
        <taxon>Hexacorallia</taxon>
        <taxon>Scleractinia</taxon>
        <taxon>Caryophylliina</taxon>
        <taxon>Caryophylliidae</taxon>
        <taxon>Desmophyllum</taxon>
    </lineage>
</organism>
<keyword evidence="3" id="KW-1185">Reference proteome</keyword>
<dbReference type="EMBL" id="MU826829">
    <property type="protein sequence ID" value="KAJ7374072.1"/>
    <property type="molecule type" value="Genomic_DNA"/>
</dbReference>
<dbReference type="OrthoDB" id="408743at2759"/>
<dbReference type="AlphaFoldDB" id="A0A9W9Z2R8"/>
<name>A0A9W9Z2R8_9CNID</name>